<accession>A0A2A2GBM9</accession>
<evidence type="ECO:0008006" key="3">
    <source>
        <dbReference type="Google" id="ProtNLM"/>
    </source>
</evidence>
<evidence type="ECO:0000313" key="1">
    <source>
        <dbReference type="EMBL" id="PAU94758.1"/>
    </source>
</evidence>
<dbReference type="AlphaFoldDB" id="A0A2A2GBM9"/>
<dbReference type="Pfam" id="PF11294">
    <property type="entry name" value="DUF3095"/>
    <property type="match status" value="1"/>
</dbReference>
<gene>
    <name evidence="1" type="ORF">CK503_04600</name>
</gene>
<comment type="caution">
    <text evidence="1">The sequence shown here is derived from an EMBL/GenBank/DDBJ whole genome shotgun (WGS) entry which is preliminary data.</text>
</comment>
<dbReference type="OrthoDB" id="5342145at2"/>
<evidence type="ECO:0000313" key="2">
    <source>
        <dbReference type="Proteomes" id="UP000218831"/>
    </source>
</evidence>
<sequence>MVFVCLRSFQKRINIITVADSTDFYADLHVIEDFFDASNQENFHPLPNDWYVAVTDIVNSTDAIKNNRYKSVNILGASPIVGILNVTGRDKIPFTFGGDGASFCLPPNLLDDARRVLGGCKTIGKSEYNLDLRAAIIPISYIRDHGCDIQVARYRVSEFYIQAIFSGGGLNFAEETLKKSDGEKFHVPALKNAESVNFSGLECRWQQVRQPQNEVITMMVKSNPDIEHPQKIYEDVLQKMRTTFGFDDKTNPINVPGLSMTLSCSELMGEAQIRTHGQGLLKRIGYILKVQLQTIIGKVLMALNYETSATHWGLYKSDLALNSDHRKFDDMLRVVISGSKAQRKEFEAFLDKLFQEEKLAYGIHLTDAAMITCMVFQYHRDHIHFVDGSGGGYVSASRKLKNRLNILEQDN</sequence>
<organism evidence="1 2">
    <name type="scientific">Fodinibius salipaludis</name>
    <dbReference type="NCBI Taxonomy" id="2032627"/>
    <lineage>
        <taxon>Bacteria</taxon>
        <taxon>Pseudomonadati</taxon>
        <taxon>Balneolota</taxon>
        <taxon>Balneolia</taxon>
        <taxon>Balneolales</taxon>
        <taxon>Balneolaceae</taxon>
        <taxon>Fodinibius</taxon>
    </lineage>
</organism>
<proteinExistence type="predicted"/>
<dbReference type="Proteomes" id="UP000218831">
    <property type="component" value="Unassembled WGS sequence"/>
</dbReference>
<protein>
    <recommendedName>
        <fullName evidence="3">Adenylate cyclase</fullName>
    </recommendedName>
</protein>
<dbReference type="EMBL" id="NSKE01000003">
    <property type="protein sequence ID" value="PAU94758.1"/>
    <property type="molecule type" value="Genomic_DNA"/>
</dbReference>
<name>A0A2A2GBM9_9BACT</name>
<keyword evidence="2" id="KW-1185">Reference proteome</keyword>
<reference evidence="1 2" key="1">
    <citation type="submission" date="2017-08" db="EMBL/GenBank/DDBJ databases">
        <title>Aliifodinibius alkalisoli sp. nov., isolated from saline alkaline soil.</title>
        <authorList>
            <person name="Liu D."/>
            <person name="Zhang G."/>
        </authorList>
    </citation>
    <scope>NUCLEOTIDE SEQUENCE [LARGE SCALE GENOMIC DNA]</scope>
    <source>
        <strain evidence="1 2">WN023</strain>
    </source>
</reference>
<dbReference type="InterPro" id="IPR021445">
    <property type="entry name" value="DUF3095"/>
</dbReference>